<accession>A0AA35W5X6</accession>
<keyword evidence="3" id="KW-1185">Reference proteome</keyword>
<dbReference type="Gene3D" id="2.60.40.10">
    <property type="entry name" value="Immunoglobulins"/>
    <property type="match status" value="1"/>
</dbReference>
<dbReference type="InterPro" id="IPR013783">
    <property type="entry name" value="Ig-like_fold"/>
</dbReference>
<proteinExistence type="predicted"/>
<dbReference type="InterPro" id="IPR036116">
    <property type="entry name" value="FN3_sf"/>
</dbReference>
<feature type="domain" description="Fibronectin type-III" evidence="1">
    <location>
        <begin position="64"/>
        <end position="141"/>
    </location>
</feature>
<organism evidence="2 3">
    <name type="scientific">Geodia barretti</name>
    <name type="common">Barrett's horny sponge</name>
    <dbReference type="NCBI Taxonomy" id="519541"/>
    <lineage>
        <taxon>Eukaryota</taxon>
        <taxon>Metazoa</taxon>
        <taxon>Porifera</taxon>
        <taxon>Demospongiae</taxon>
        <taxon>Heteroscleromorpha</taxon>
        <taxon>Tetractinellida</taxon>
        <taxon>Astrophorina</taxon>
        <taxon>Geodiidae</taxon>
        <taxon>Geodia</taxon>
    </lineage>
</organism>
<sequence length="141" mass="15387">MVIEEGPYTLTLVSVDNDDGDSFADFTSTLEVAVDDIANRTNISCVILGNQTHLVIYKIRAPSPPSNVIVKTENFQPDNFSIIISWESGEDEVVDEYRILTNTTTQSITTTNTTVVLEGVYNIPLEIRVSAINCAGTSAEV</sequence>
<dbReference type="InterPro" id="IPR003961">
    <property type="entry name" value="FN3_dom"/>
</dbReference>
<dbReference type="EMBL" id="CASHTH010000583">
    <property type="protein sequence ID" value="CAI8005190.1"/>
    <property type="molecule type" value="Genomic_DNA"/>
</dbReference>
<reference evidence="2" key="1">
    <citation type="submission" date="2023-03" db="EMBL/GenBank/DDBJ databases">
        <authorList>
            <person name="Steffen K."/>
            <person name="Cardenas P."/>
        </authorList>
    </citation>
    <scope>NUCLEOTIDE SEQUENCE</scope>
</reference>
<dbReference type="PROSITE" id="PS50853">
    <property type="entry name" value="FN3"/>
    <property type="match status" value="1"/>
</dbReference>
<feature type="non-terminal residue" evidence="2">
    <location>
        <position position="1"/>
    </location>
</feature>
<dbReference type="AlphaFoldDB" id="A0AA35W5X6"/>
<dbReference type="Proteomes" id="UP001174909">
    <property type="component" value="Unassembled WGS sequence"/>
</dbReference>
<evidence type="ECO:0000259" key="1">
    <source>
        <dbReference type="PROSITE" id="PS50853"/>
    </source>
</evidence>
<dbReference type="SUPFAM" id="SSF49265">
    <property type="entry name" value="Fibronectin type III"/>
    <property type="match status" value="1"/>
</dbReference>
<gene>
    <name evidence="2" type="ORF">GBAR_LOCUS4091</name>
</gene>
<comment type="caution">
    <text evidence="2">The sequence shown here is derived from an EMBL/GenBank/DDBJ whole genome shotgun (WGS) entry which is preliminary data.</text>
</comment>
<evidence type="ECO:0000313" key="2">
    <source>
        <dbReference type="EMBL" id="CAI8005190.1"/>
    </source>
</evidence>
<evidence type="ECO:0000313" key="3">
    <source>
        <dbReference type="Proteomes" id="UP001174909"/>
    </source>
</evidence>
<name>A0AA35W5X6_GEOBA</name>
<protein>
    <recommendedName>
        <fullName evidence="1">Fibronectin type-III domain-containing protein</fullName>
    </recommendedName>
</protein>